<keyword evidence="4" id="KW-0539">Nucleus</keyword>
<dbReference type="eggNOG" id="ENOG502QRI2">
    <property type="taxonomic scope" value="Eukaryota"/>
</dbReference>
<dbReference type="AlphaFoldDB" id="A0A059APP7"/>
<dbReference type="KEGG" id="egr:104419030"/>
<feature type="region of interest" description="Disordered" evidence="5">
    <location>
        <begin position="681"/>
        <end position="737"/>
    </location>
</feature>
<dbReference type="Gramene" id="KCW55665">
    <property type="protein sequence ID" value="KCW55665"/>
    <property type="gene ID" value="EUGRSUZ_I01519"/>
</dbReference>
<evidence type="ECO:0000256" key="4">
    <source>
        <dbReference type="ARBA" id="ARBA00023242"/>
    </source>
</evidence>
<feature type="compositionally biased region" description="Low complexity" evidence="5">
    <location>
        <begin position="713"/>
        <end position="737"/>
    </location>
</feature>
<evidence type="ECO:0000256" key="5">
    <source>
        <dbReference type="SAM" id="MobiDB-lite"/>
    </source>
</evidence>
<keyword evidence="2" id="KW-0238">DNA-binding</keyword>
<evidence type="ECO:0008006" key="9">
    <source>
        <dbReference type="Google" id="ProtNLM"/>
    </source>
</evidence>
<dbReference type="InterPro" id="IPR000270">
    <property type="entry name" value="PB1_dom"/>
</dbReference>
<dbReference type="Pfam" id="PF00564">
    <property type="entry name" value="PB1"/>
    <property type="match status" value="1"/>
</dbReference>
<dbReference type="FunCoup" id="A0A059APP7">
    <property type="interactions" value="573"/>
</dbReference>
<feature type="compositionally biased region" description="Polar residues" evidence="5">
    <location>
        <begin position="689"/>
        <end position="712"/>
    </location>
</feature>
<dbReference type="Pfam" id="PF02042">
    <property type="entry name" value="RWP-RK"/>
    <property type="match status" value="1"/>
</dbReference>
<dbReference type="STRING" id="71139.A0A059APP7"/>
<dbReference type="GO" id="GO:0003700">
    <property type="term" value="F:DNA-binding transcription factor activity"/>
    <property type="evidence" value="ECO:0007669"/>
    <property type="project" value="InterPro"/>
</dbReference>
<dbReference type="CDD" id="cd06407">
    <property type="entry name" value="PB1_NLP"/>
    <property type="match status" value="1"/>
</dbReference>
<dbReference type="OrthoDB" id="6270329at2759"/>
<evidence type="ECO:0000256" key="2">
    <source>
        <dbReference type="ARBA" id="ARBA00023125"/>
    </source>
</evidence>
<keyword evidence="1" id="KW-0805">Transcription regulation</keyword>
<dbReference type="PANTHER" id="PTHR32002:SF46">
    <property type="entry name" value="PROTEIN NLP2"/>
    <property type="match status" value="1"/>
</dbReference>
<dbReference type="GO" id="GO:0003677">
    <property type="term" value="F:DNA binding"/>
    <property type="evidence" value="ECO:0007669"/>
    <property type="project" value="UniProtKB-KW"/>
</dbReference>
<dbReference type="InterPro" id="IPR034891">
    <property type="entry name" value="PB1_NLP"/>
</dbReference>
<feature type="region of interest" description="Disordered" evidence="5">
    <location>
        <begin position="571"/>
        <end position="595"/>
    </location>
</feature>
<dbReference type="EMBL" id="KK198761">
    <property type="protein sequence ID" value="KCW55665.1"/>
    <property type="molecule type" value="Genomic_DNA"/>
</dbReference>
<dbReference type="Pfam" id="PF22922">
    <property type="entry name" value="GAF_NLP"/>
    <property type="match status" value="2"/>
</dbReference>
<keyword evidence="3" id="KW-0804">Transcription</keyword>
<dbReference type="SUPFAM" id="SSF54277">
    <property type="entry name" value="CAD &amp; PB1 domains"/>
    <property type="match status" value="1"/>
</dbReference>
<organism evidence="8">
    <name type="scientific">Eucalyptus grandis</name>
    <name type="common">Flooded gum</name>
    <dbReference type="NCBI Taxonomy" id="71139"/>
    <lineage>
        <taxon>Eukaryota</taxon>
        <taxon>Viridiplantae</taxon>
        <taxon>Streptophyta</taxon>
        <taxon>Embryophyta</taxon>
        <taxon>Tracheophyta</taxon>
        <taxon>Spermatophyta</taxon>
        <taxon>Magnoliopsida</taxon>
        <taxon>eudicotyledons</taxon>
        <taxon>Gunneridae</taxon>
        <taxon>Pentapetalae</taxon>
        <taxon>rosids</taxon>
        <taxon>malvids</taxon>
        <taxon>Myrtales</taxon>
        <taxon>Myrtaceae</taxon>
        <taxon>Myrtoideae</taxon>
        <taxon>Eucalypteae</taxon>
        <taxon>Eucalyptus</taxon>
    </lineage>
</organism>
<evidence type="ECO:0000256" key="3">
    <source>
        <dbReference type="ARBA" id="ARBA00023163"/>
    </source>
</evidence>
<dbReference type="SMART" id="SM00666">
    <property type="entry name" value="PB1"/>
    <property type="match status" value="1"/>
</dbReference>
<reference evidence="8" key="1">
    <citation type="submission" date="2013-07" db="EMBL/GenBank/DDBJ databases">
        <title>The genome of Eucalyptus grandis.</title>
        <authorList>
            <person name="Schmutz J."/>
            <person name="Hayes R."/>
            <person name="Myburg A."/>
            <person name="Tuskan G."/>
            <person name="Grattapaglia D."/>
            <person name="Rokhsar D.S."/>
        </authorList>
    </citation>
    <scope>NUCLEOTIDE SEQUENCE</scope>
    <source>
        <tissue evidence="8">Leaf extractions</tissue>
    </source>
</reference>
<dbReference type="PANTHER" id="PTHR32002">
    <property type="entry name" value="PROTEIN NLP8"/>
    <property type="match status" value="1"/>
</dbReference>
<dbReference type="EMBL" id="KK198761">
    <property type="protein sequence ID" value="KCW55666.1"/>
    <property type="molecule type" value="Genomic_DNA"/>
</dbReference>
<accession>A0A059APP7</accession>
<evidence type="ECO:0000259" key="6">
    <source>
        <dbReference type="PROSITE" id="PS51519"/>
    </source>
</evidence>
<dbReference type="InterPro" id="IPR055081">
    <property type="entry name" value="NLP1-9_GAF"/>
</dbReference>
<dbReference type="Gramene" id="KCW55666">
    <property type="protein sequence ID" value="KCW55666"/>
    <property type="gene ID" value="EUGRSUZ_I01519"/>
</dbReference>
<feature type="domain" description="PB1" evidence="7">
    <location>
        <begin position="820"/>
        <end position="903"/>
    </location>
</feature>
<sequence>MEDVAFTPNFTSESLLDSAMDLDLMDQLLLEGCWLETTDASNYPFRGIFQEEAGKDFAESPPSTCPRIEERLEMEQKNINPFEATASSSQSEGFQIEGTEVGRRCWIAPTANPGPSSSMKQRLMMVLGRLKECTKDKDVLVQIWVPVKKGGRNVLTTIDQPYVYNPNSKSLESYRNVSKTYQFLADEETKESVGLPGRVFLGKLPEWTPDVRFFSSEEYPRRDYAQQYDVRGSLALPVFERGSGTCLGVVEIITTSQKINYRPELETVCKALEAVDLRSSQTFRPPSAKACNQSHQAALPQILEVLTSVCRQYRLPLALTWASCLQQGKEGPRHSNENYEFCVSTVDSACFVADQHYLGFQEACSEHHLLRGQGIVGRAFTINQPCFAADITAFSRKEYPLAHHARMLGLCCATAIPLASIHTGSVDFVLEFFLPRDCRDAEEQKQMINSLSSFVCQTLQNSQKEQKETLVSSTRYTGVNTSDKRIQAEETDKLLPSLNKRHPQEVSWIANMVEAQKNSKGISVPFEVQKEPKEEFTVTTKWEETEIGLQHGQFHPEFHRVQQNLENKPNVEGGDTLGQFPSIGGRKSGQRTRTKTEKTISLDVLRQYFAGSLKDAARSIGVCPTTLKRICRQHGITRWPSRKIKKVGHSLKKLESIINSVQGAEGTIRIRSFYESFPELNSPRHSEKGTFSSANLGNPLEQLNPQTENGLFSSGATTSNSPSSSCSQSSGSTTSFSTGTKQCFTAITALSSGDPVMSNNPSEVLKRTRSDAELHISTHEEPKPLIRSQSHKSLDEWGSLENVATLPKTNSPRITRDLGIYRIKAILGEEKIRFSLKPSWGLRDLQREVANRFNIEDIGTIDLKYLDDDQEWVLLTCDADLEECIDVYRMSRNHTIRISIHQSSHQNLSSLGGSSGEAQHRGHIHL</sequence>
<gene>
    <name evidence="8" type="ORF">EUGRSUZ_I01519</name>
</gene>
<evidence type="ECO:0000313" key="8">
    <source>
        <dbReference type="EMBL" id="KCW55666.1"/>
    </source>
</evidence>
<feature type="region of interest" description="Disordered" evidence="5">
    <location>
        <begin position="906"/>
        <end position="926"/>
    </location>
</feature>
<dbReference type="OMA" id="FLIQIWV"/>
<proteinExistence type="predicted"/>
<feature type="domain" description="RWP-RK" evidence="6">
    <location>
        <begin position="584"/>
        <end position="667"/>
    </location>
</feature>
<name>A0A059APP7_EUCGR</name>
<evidence type="ECO:0000259" key="7">
    <source>
        <dbReference type="PROSITE" id="PS51745"/>
    </source>
</evidence>
<dbReference type="InterPro" id="IPR045012">
    <property type="entry name" value="NLP"/>
</dbReference>
<dbReference type="Gene3D" id="3.10.20.90">
    <property type="entry name" value="Phosphatidylinositol 3-kinase Catalytic Subunit, Chain A, domain 1"/>
    <property type="match status" value="1"/>
</dbReference>
<protein>
    <recommendedName>
        <fullName evidence="9">PB1 domain-containing protein</fullName>
    </recommendedName>
</protein>
<dbReference type="PROSITE" id="PS51519">
    <property type="entry name" value="RWP_RK"/>
    <property type="match status" value="1"/>
</dbReference>
<evidence type="ECO:0000256" key="1">
    <source>
        <dbReference type="ARBA" id="ARBA00023015"/>
    </source>
</evidence>
<dbReference type="InterPro" id="IPR053793">
    <property type="entry name" value="PB1-like"/>
</dbReference>
<dbReference type="PROSITE" id="PS51745">
    <property type="entry name" value="PB1"/>
    <property type="match status" value="1"/>
</dbReference>
<dbReference type="InterPro" id="IPR003035">
    <property type="entry name" value="RWP-RK_dom"/>
</dbReference>